<evidence type="ECO:0000313" key="2">
    <source>
        <dbReference type="EMBL" id="KKL51018.1"/>
    </source>
</evidence>
<organism evidence="2">
    <name type="scientific">marine sediment metagenome</name>
    <dbReference type="NCBI Taxonomy" id="412755"/>
    <lineage>
        <taxon>unclassified sequences</taxon>
        <taxon>metagenomes</taxon>
        <taxon>ecological metagenomes</taxon>
    </lineage>
</organism>
<feature type="compositionally biased region" description="Basic and acidic residues" evidence="1">
    <location>
        <begin position="73"/>
        <end position="83"/>
    </location>
</feature>
<evidence type="ECO:0000256" key="1">
    <source>
        <dbReference type="SAM" id="MobiDB-lite"/>
    </source>
</evidence>
<accession>A0A0F9CNS5</accession>
<protein>
    <submittedName>
        <fullName evidence="2">Uncharacterized protein</fullName>
    </submittedName>
</protein>
<gene>
    <name evidence="2" type="ORF">LCGC14_2299650</name>
</gene>
<sequence>MSGKLCEVEIAQTQGRRWHLWLLNPSGNRASVEPFEQFQDADVLAEFVAKYAGREAESAPSPKSVDGGVELESSPKKNDKTKE</sequence>
<dbReference type="AlphaFoldDB" id="A0A0F9CNS5"/>
<name>A0A0F9CNS5_9ZZZZ</name>
<proteinExistence type="predicted"/>
<reference evidence="2" key="1">
    <citation type="journal article" date="2015" name="Nature">
        <title>Complex archaea that bridge the gap between prokaryotes and eukaryotes.</title>
        <authorList>
            <person name="Spang A."/>
            <person name="Saw J.H."/>
            <person name="Jorgensen S.L."/>
            <person name="Zaremba-Niedzwiedzka K."/>
            <person name="Martijn J."/>
            <person name="Lind A.E."/>
            <person name="van Eijk R."/>
            <person name="Schleper C."/>
            <person name="Guy L."/>
            <person name="Ettema T.J."/>
        </authorList>
    </citation>
    <scope>NUCLEOTIDE SEQUENCE</scope>
</reference>
<feature type="region of interest" description="Disordered" evidence="1">
    <location>
        <begin position="53"/>
        <end position="83"/>
    </location>
</feature>
<dbReference type="EMBL" id="LAZR01032392">
    <property type="protein sequence ID" value="KKL51018.1"/>
    <property type="molecule type" value="Genomic_DNA"/>
</dbReference>
<comment type="caution">
    <text evidence="2">The sequence shown here is derived from an EMBL/GenBank/DDBJ whole genome shotgun (WGS) entry which is preliminary data.</text>
</comment>